<dbReference type="PANTHER" id="PTHR45737">
    <property type="entry name" value="VON WILLEBRAND FACTOR A DOMAIN-CONTAINING PROTEIN 5A"/>
    <property type="match status" value="1"/>
</dbReference>
<dbReference type="AlphaFoldDB" id="A0AAX1N2D4"/>
<sequence length="970" mass="112309">MKYKLLLLFLTVSCVINAQVINILNPRSDEDSIALKQLCVHVEILDNIATTTMEMHFYNYGNRIMEGELNFPLKQGATVSAFSLEINGEWREGVVIKKDKAKKVFEEIVRQNVDPAILEKTVGNNFKTRLYPIPPKGYKKCIITFEEELSQLNNKYNYQLPLSFQSKLEELKVDVEIINESVTKNILDPDGLQLDIKRVNKSVVAKLEGKDLFLKSKLSLNLPADNDHKEVLAVKGTITDDHFFYLNTIPEIKQNPKKQPSSILIYWDVSSVFDDRSIDKEFDLLKAYFKWNKNIQVNVKTFNYKVKDQKKFTIRDGNVESLINYLSQLEYDGGSKIDASIIQSVSEDECWLFSNGISNLSEAELISLEKPLFTVSSSQKINGNYLSAVANQNNGGYINLNQLSLDQAVTRLSTSLVRYLNVEVLEGEVEDVYPSKPITFDTHLSIAGMLKSSQAKIRVNVGTAQEILYSKDIVLEATDKQYATVERLWCQKQINELSTLPERNKDRITDLALKYGLVSDYTSFIVLDNVEDYVRYEIDPPASLRKEYDRLMALGKEKKVKNYKERLDRVYSEFQKDIEWWNNVKDMSGYVPPKKEIKKVTNTDVVEEEVELEEVVYYDMAESAPAEFESESDIDSWGRAESDSWGGQADMKRQAPKKKKKVTSRLVPYDSGAEYLVQLKEVGKKEQWSKYLQLKKEYQFSPSFYYDVASYFFETDRKDKGVQVISNLAELDLERHELLRNLGRKLQSFHQFDESEYIFHKLIELRPFEPQNYRDLALMYEDKGDYQKALDQLYFIIENEWDADVNARFGNIELIILHEMNRLITLYKDQLDISNIDSRFIYSMPLDIRVVIDWDLLDTDIDLWVIDPLEEKCFYSHKNTKIGGRMSQDFTRGYGPEEFRLKYGYNGDFIIKVHYFGNNKQSLFGPVSLRTLVYSNYASEGEDKQELNLQLQGVGKQVYEVGTVNYKSSN</sequence>
<name>A0AAX1N2D4_9BACT</name>
<dbReference type="InterPro" id="IPR013694">
    <property type="entry name" value="VIT"/>
</dbReference>
<proteinExistence type="predicted"/>
<protein>
    <recommendedName>
        <fullName evidence="2">VIT domain-containing protein</fullName>
    </recommendedName>
</protein>
<dbReference type="InterPro" id="IPR019220">
    <property type="entry name" value="DUF2135"/>
</dbReference>
<dbReference type="RefSeq" id="WP_169666741.1">
    <property type="nucleotide sequence ID" value="NZ_CP076132.1"/>
</dbReference>
<dbReference type="Pfam" id="PF08487">
    <property type="entry name" value="VIT"/>
    <property type="match status" value="1"/>
</dbReference>
<evidence type="ECO:0000313" key="4">
    <source>
        <dbReference type="Proteomes" id="UP000678679"/>
    </source>
</evidence>
<accession>A0AAX1N2D4</accession>
<evidence type="ECO:0000256" key="1">
    <source>
        <dbReference type="SAM" id="SignalP"/>
    </source>
</evidence>
<reference evidence="3 4" key="1">
    <citation type="submission" date="2021-05" db="EMBL/GenBank/DDBJ databases">
        <title>Comparative genomic studies on the polysaccharide-degrading batcterial strains of the Flammeovirga genus.</title>
        <authorList>
            <person name="Zewei F."/>
            <person name="Zheng Z."/>
            <person name="Yu L."/>
            <person name="Ruyue G."/>
            <person name="Yanhong M."/>
            <person name="Yuanyuan C."/>
            <person name="Jingyan G."/>
            <person name="Wenjun H."/>
        </authorList>
    </citation>
    <scope>NUCLEOTIDE SEQUENCE [LARGE SCALE GENOMIC DNA]</scope>
    <source>
        <strain evidence="3 4">NBRC:100898</strain>
    </source>
</reference>
<evidence type="ECO:0000313" key="3">
    <source>
        <dbReference type="EMBL" id="QWG01639.1"/>
    </source>
</evidence>
<keyword evidence="4" id="KW-1185">Reference proteome</keyword>
<organism evidence="3 4">
    <name type="scientific">Flammeovirga yaeyamensis</name>
    <dbReference type="NCBI Taxonomy" id="367791"/>
    <lineage>
        <taxon>Bacteria</taxon>
        <taxon>Pseudomonadati</taxon>
        <taxon>Bacteroidota</taxon>
        <taxon>Cytophagia</taxon>
        <taxon>Cytophagales</taxon>
        <taxon>Flammeovirgaceae</taxon>
        <taxon>Flammeovirga</taxon>
    </lineage>
</organism>
<dbReference type="Proteomes" id="UP000678679">
    <property type="component" value="Chromosome 1"/>
</dbReference>
<dbReference type="PROSITE" id="PS51468">
    <property type="entry name" value="VIT"/>
    <property type="match status" value="1"/>
</dbReference>
<dbReference type="Gene3D" id="1.25.40.10">
    <property type="entry name" value="Tetratricopeptide repeat domain"/>
    <property type="match status" value="1"/>
</dbReference>
<dbReference type="KEGG" id="fya:KMW28_18605"/>
<dbReference type="EMBL" id="CP076132">
    <property type="protein sequence ID" value="QWG01639.1"/>
    <property type="molecule type" value="Genomic_DNA"/>
</dbReference>
<dbReference type="PANTHER" id="PTHR45737:SF6">
    <property type="entry name" value="VON WILLEBRAND FACTOR A DOMAIN-CONTAINING PROTEIN 5A"/>
    <property type="match status" value="1"/>
</dbReference>
<feature type="chain" id="PRO_5043757520" description="VIT domain-containing protein" evidence="1">
    <location>
        <begin position="19"/>
        <end position="970"/>
    </location>
</feature>
<dbReference type="SUPFAM" id="SSF48452">
    <property type="entry name" value="TPR-like"/>
    <property type="match status" value="1"/>
</dbReference>
<dbReference type="InterPro" id="IPR011990">
    <property type="entry name" value="TPR-like_helical_dom_sf"/>
</dbReference>
<keyword evidence="1" id="KW-0732">Signal</keyword>
<evidence type="ECO:0000259" key="2">
    <source>
        <dbReference type="PROSITE" id="PS51468"/>
    </source>
</evidence>
<dbReference type="Pfam" id="PF09906">
    <property type="entry name" value="DUF2135"/>
    <property type="match status" value="1"/>
</dbReference>
<gene>
    <name evidence="3" type="ORF">KMW28_18605</name>
</gene>
<feature type="domain" description="VIT" evidence="2">
    <location>
        <begin position="19"/>
        <end position="147"/>
    </location>
</feature>
<feature type="signal peptide" evidence="1">
    <location>
        <begin position="1"/>
        <end position="18"/>
    </location>
</feature>